<protein>
    <submittedName>
        <fullName evidence="4">Ribonuclease H-like domain-containing protein</fullName>
    </submittedName>
</protein>
<organism evidence="4 5">
    <name type="scientific">Tanacetum coccineum</name>
    <dbReference type="NCBI Taxonomy" id="301880"/>
    <lineage>
        <taxon>Eukaryota</taxon>
        <taxon>Viridiplantae</taxon>
        <taxon>Streptophyta</taxon>
        <taxon>Embryophyta</taxon>
        <taxon>Tracheophyta</taxon>
        <taxon>Spermatophyta</taxon>
        <taxon>Magnoliopsida</taxon>
        <taxon>eudicotyledons</taxon>
        <taxon>Gunneridae</taxon>
        <taxon>Pentapetalae</taxon>
        <taxon>asterids</taxon>
        <taxon>campanulids</taxon>
        <taxon>Asterales</taxon>
        <taxon>Asteraceae</taxon>
        <taxon>Asteroideae</taxon>
        <taxon>Anthemideae</taxon>
        <taxon>Anthemidinae</taxon>
        <taxon>Tanacetum</taxon>
    </lineage>
</organism>
<dbReference type="SUPFAM" id="SSF56672">
    <property type="entry name" value="DNA/RNA polymerases"/>
    <property type="match status" value="1"/>
</dbReference>
<feature type="domain" description="Reverse transcriptase Ty1/copia-type" evidence="3">
    <location>
        <begin position="478"/>
        <end position="624"/>
    </location>
</feature>
<proteinExistence type="predicted"/>
<comment type="caution">
    <text evidence="4">The sequence shown here is derived from an EMBL/GenBank/DDBJ whole genome shotgun (WGS) entry which is preliminary data.</text>
</comment>
<evidence type="ECO:0000313" key="4">
    <source>
        <dbReference type="EMBL" id="GJS64934.1"/>
    </source>
</evidence>
<evidence type="ECO:0000313" key="5">
    <source>
        <dbReference type="Proteomes" id="UP001151760"/>
    </source>
</evidence>
<gene>
    <name evidence="4" type="ORF">Tco_0679498</name>
</gene>
<dbReference type="Proteomes" id="UP001151760">
    <property type="component" value="Unassembled WGS sequence"/>
</dbReference>
<name>A0ABQ4XIA0_9ASTR</name>
<dbReference type="InterPro" id="IPR043502">
    <property type="entry name" value="DNA/RNA_pol_sf"/>
</dbReference>
<dbReference type="PANTHER" id="PTHR11439">
    <property type="entry name" value="GAG-POL-RELATED RETROTRANSPOSON"/>
    <property type="match status" value="1"/>
</dbReference>
<keyword evidence="5" id="KW-1185">Reference proteome</keyword>
<dbReference type="Pfam" id="PF07727">
    <property type="entry name" value="RVT_2"/>
    <property type="match status" value="1"/>
</dbReference>
<dbReference type="InterPro" id="IPR013103">
    <property type="entry name" value="RVT_2"/>
</dbReference>
<sequence>MVTTRKSTSLKPGPVTTEEKAQKKNDVKARSMLLMALPNEHLMTFNLHKDAQTLFATIQIRFGGNEATKKTQKTLPKQMYEKFSAPSIESLDSIFNRLQNVNYWWKSNILYKKNEVIFFEQLAVLKRDISYKDSEISMLKSELEKLKQEKESNQLKIEIFKNAFKSLDKLIRSQITDKSRKGVGFVSYNVVPPSPTRLFSPPKFDSSNSGLEEFQQPEFEGYEPKTSKSVSEDISNKVRETPDAPLVKELVLDDNLEKKTVSPTVAKIEFVRPKQQEKPVRKRVKTKAVNTTRPNSAVVNAVRVNQVNAVKASACWVWRPTNLIGLYKNKIKDYVVLWILQGTYREHVLSSYFKEFRWSEPKGGKITSKESQTMCDKKNSVLFTDTGCFVLSPNFKLADESFLLSTKDETSGILKRFITEIENLVDKKVKIIRCDNGTEFKNRVMSDVGKKDDEGVCKESGIADQEKSKNKYSELVDATIKRKLCLSSSRVYEEPEFPDRFYNEKRHLYGPISAPRAWYETLSTYLLDNGFQRGQIDKTLFIKRVKSDILLVQVYVDDIIFRSTKKKLCTEFEKLMHKKFQMSSTGELTFFLGLKVTQKDDGFFISQDKYVDETLKKFGFSTVKIASTLMETSKPLLKDVEAKDVDVHLYRSMIGSLMYLTSSRPDIMFAVCACVRFQVQHKVTLYMLYKRIFRYLKGQPKLGLWYPKDSPFDLEAYPNSDYAGAQYYAIEWPDIMFAVCACARFQVTPKVSHLHAVKRIFRYLKGQPKLGLWYPKDSPFDLEAYTDSDYAGASLDRKSTTGGCQFLGSRLISWQCKKQTVVANSTTEAEYVAAANCCGQVLWIQNQMLDYGYNFMNTKIFIDNESTICIVKNPVFHSKTKHIEIRHHFIRDSYEKRLIQVIKIHTDHNISNLLTKAPDVSRFQFLTASIRMLNL</sequence>
<feature type="region of interest" description="Disordered" evidence="2">
    <location>
        <begin position="1"/>
        <end position="24"/>
    </location>
</feature>
<evidence type="ECO:0000259" key="3">
    <source>
        <dbReference type="Pfam" id="PF07727"/>
    </source>
</evidence>
<evidence type="ECO:0000256" key="1">
    <source>
        <dbReference type="SAM" id="Coils"/>
    </source>
</evidence>
<reference evidence="4" key="1">
    <citation type="journal article" date="2022" name="Int. J. Mol. Sci.">
        <title>Draft Genome of Tanacetum Coccineum: Genomic Comparison of Closely Related Tanacetum-Family Plants.</title>
        <authorList>
            <person name="Yamashiro T."/>
            <person name="Shiraishi A."/>
            <person name="Nakayama K."/>
            <person name="Satake H."/>
        </authorList>
    </citation>
    <scope>NUCLEOTIDE SEQUENCE</scope>
</reference>
<evidence type="ECO:0000256" key="2">
    <source>
        <dbReference type="SAM" id="MobiDB-lite"/>
    </source>
</evidence>
<keyword evidence="1" id="KW-0175">Coiled coil</keyword>
<feature type="coiled-coil region" evidence="1">
    <location>
        <begin position="129"/>
        <end position="163"/>
    </location>
</feature>
<feature type="compositionally biased region" description="Polar residues" evidence="2">
    <location>
        <begin position="1"/>
        <end position="10"/>
    </location>
</feature>
<reference evidence="4" key="2">
    <citation type="submission" date="2022-01" db="EMBL/GenBank/DDBJ databases">
        <authorList>
            <person name="Yamashiro T."/>
            <person name="Shiraishi A."/>
            <person name="Satake H."/>
            <person name="Nakayama K."/>
        </authorList>
    </citation>
    <scope>NUCLEOTIDE SEQUENCE</scope>
</reference>
<dbReference type="PANTHER" id="PTHR11439:SF495">
    <property type="entry name" value="REVERSE TRANSCRIPTASE, RNA-DEPENDENT DNA POLYMERASE-RELATED"/>
    <property type="match status" value="1"/>
</dbReference>
<dbReference type="EMBL" id="BQNB010009539">
    <property type="protein sequence ID" value="GJS64934.1"/>
    <property type="molecule type" value="Genomic_DNA"/>
</dbReference>
<accession>A0ABQ4XIA0</accession>
<dbReference type="CDD" id="cd09272">
    <property type="entry name" value="RNase_HI_RT_Ty1"/>
    <property type="match status" value="1"/>
</dbReference>